<organism evidence="1 2">
    <name type="scientific">Scortum barcoo</name>
    <name type="common">barcoo grunter</name>
    <dbReference type="NCBI Taxonomy" id="214431"/>
    <lineage>
        <taxon>Eukaryota</taxon>
        <taxon>Metazoa</taxon>
        <taxon>Chordata</taxon>
        <taxon>Craniata</taxon>
        <taxon>Vertebrata</taxon>
        <taxon>Euteleostomi</taxon>
        <taxon>Actinopterygii</taxon>
        <taxon>Neopterygii</taxon>
        <taxon>Teleostei</taxon>
        <taxon>Neoteleostei</taxon>
        <taxon>Acanthomorphata</taxon>
        <taxon>Eupercaria</taxon>
        <taxon>Centrarchiformes</taxon>
        <taxon>Terapontoidei</taxon>
        <taxon>Terapontidae</taxon>
        <taxon>Scortum</taxon>
    </lineage>
</organism>
<evidence type="ECO:0000313" key="2">
    <source>
        <dbReference type="Proteomes" id="UP000831701"/>
    </source>
</evidence>
<feature type="non-terminal residue" evidence="1">
    <location>
        <position position="1"/>
    </location>
</feature>
<dbReference type="EMBL" id="CM041544">
    <property type="protein sequence ID" value="KAI3363325.1"/>
    <property type="molecule type" value="Genomic_DNA"/>
</dbReference>
<comment type="caution">
    <text evidence="1">The sequence shown here is derived from an EMBL/GenBank/DDBJ whole genome shotgun (WGS) entry which is preliminary data.</text>
</comment>
<dbReference type="Proteomes" id="UP000831701">
    <property type="component" value="Chromosome 14"/>
</dbReference>
<proteinExistence type="predicted"/>
<accession>A0ACB8W6N2</accession>
<name>A0ACB8W6N2_9TELE</name>
<protein>
    <submittedName>
        <fullName evidence="1">Uncharacterized protein</fullName>
    </submittedName>
</protein>
<evidence type="ECO:0000313" key="1">
    <source>
        <dbReference type="EMBL" id="KAI3363325.1"/>
    </source>
</evidence>
<sequence>IHLISVFERAAACPPPMQSDPSSVRILRPSAKVSPEPPTHTLVSEPELGPTRVFGVALQTLREDGRMVCGVPVMLRDMVEFLDKNGMHHRGLFRLCGSAVRTRQLRQRWDCGERVDLELEQDVPTVASLLKLFLRELPTPVFPEPQRKQIFLSLTGHVDEDGTTQSLRENLCHLPDDNLNILSYLIHFLSRVAAHSQSNHMPVENLATIFGPCIFHVPAGPRMLEEQSVCNALLLHLLKHQRVLFPTPAEETGASSIASSSPPPPTLSALSHFEVRPSSCHSEKTGLERIKGETTSVPVTGAFNKTIRIQSQLTSPDTLAQRCETSSDVSTDIQRLIPDQEGLEELSVSTEAGCVLSCPTDPGPEQQLHRSRPSQSIWGEPPELECTTQGTFSQHQMLQFTPTSKEKEEEDVENRRASSFLIKDDCSVPSTDAEQTSSLSDCCIANESQCQTQRQIQHTESMLPCMETEDKLSQPEWKGRREEEEEEKEDVVALLTDTVIAEAGTTVMTTTDTSNDYVCLCAPVCVLRAKEGEKREAVPLSVAAAVDDDDDAEDDVRAPKTPSTQTTTHLSDFSCPCPVCIPEAMFCFCFQSPSLKLQALEADLGPLPTPADPQAQDNLPVQHQPLSTGERSLYLTHSLLCHPPPSPPSQDQHTVDSSQLVNIPSPHSSESSPVPSTAVLSEGTSEDDSLLSPPGPNTSPLLSRFATSDCPVPSPRCPSLSHSLRYNLDPDTAPSPPRSQHIRMARSSVHTDPDEASVSISMLNRHIHTLRKRIRRFEERFEQEKHYKPAHNDKTAHPEVARLMKELIKSRKQLKELKLRQSEEGSLRGRAGFNPSAEACRTSTGQSEAALTGTELQQLNNNSNSKPNVEETVNIISNRLKERRRELGLPDSLKEMSHFQIAMEKTSLQKCLLYYESLHGRPSTRQERTLMKPFYDRYRLLKQLLLSSSAATVITTIEEEEGSDEERPKQRSPRQQHLRLASPRCVSLDESLHLPSQEMFETPLVSPLEEVKSLQTHLITMATLHEASRYVFSVRVTGPPQDGTIRKEKRRLHRALREFEDNFYAQTG</sequence>
<keyword evidence="2" id="KW-1185">Reference proteome</keyword>
<feature type="non-terminal residue" evidence="1">
    <location>
        <position position="1068"/>
    </location>
</feature>
<gene>
    <name evidence="1" type="ORF">L3Q82_011951</name>
</gene>
<reference evidence="1" key="1">
    <citation type="submission" date="2022-04" db="EMBL/GenBank/DDBJ databases">
        <title>Jade perch genome.</title>
        <authorList>
            <person name="Chao B."/>
        </authorList>
    </citation>
    <scope>NUCLEOTIDE SEQUENCE</scope>
    <source>
        <strain evidence="1">CB-2022</strain>
    </source>
</reference>